<dbReference type="Pfam" id="PF13419">
    <property type="entry name" value="HAD_2"/>
    <property type="match status" value="1"/>
</dbReference>
<proteinExistence type="inferred from homology"/>
<dbReference type="RefSeq" id="WP_054863275.1">
    <property type="nucleotide sequence ID" value="NZ_MWPH01000003.1"/>
</dbReference>
<evidence type="ECO:0000256" key="1">
    <source>
        <dbReference type="ARBA" id="ARBA00007958"/>
    </source>
</evidence>
<dbReference type="InterPro" id="IPR050155">
    <property type="entry name" value="HAD-like_hydrolase_sf"/>
</dbReference>
<keyword evidence="2" id="KW-0378">Hydrolase</keyword>
<dbReference type="NCBIfam" id="TIGR01549">
    <property type="entry name" value="HAD-SF-IA-v1"/>
    <property type="match status" value="1"/>
</dbReference>
<dbReference type="SFLD" id="SFLDS00003">
    <property type="entry name" value="Haloacid_Dehalogenase"/>
    <property type="match status" value="1"/>
</dbReference>
<sequence>MTAYDAVLFDSDGVLVEPPPRETQTEATREAFRAVGVTDPDRRHVAAVVDGVTVEGLHEICAAYDLEPEAFWAARERHDERSQLVEFRDGTRTRYDDVTALSGLPMEVNCGVVSNNHHSTIEFVLEHFELGPFFDTYYGREMTIESLELKKPNTHYLERALDDLSVSVESTLYIGDSESDIVAAERAGLKSVFVRRSHCHEVELETAPTYEVEDLYGIAELVNS</sequence>
<name>A0A202E589_9EURY</name>
<dbReference type="Gene3D" id="3.40.50.1000">
    <property type="entry name" value="HAD superfamily/HAD-like"/>
    <property type="match status" value="1"/>
</dbReference>
<keyword evidence="3" id="KW-1185">Reference proteome</keyword>
<evidence type="ECO:0000313" key="3">
    <source>
        <dbReference type="Proteomes" id="UP000196084"/>
    </source>
</evidence>
<comment type="similarity">
    <text evidence="1">Belongs to the HAD-like hydrolase superfamily.</text>
</comment>
<dbReference type="PANTHER" id="PTHR43434">
    <property type="entry name" value="PHOSPHOGLYCOLATE PHOSPHATASE"/>
    <property type="match status" value="1"/>
</dbReference>
<dbReference type="InterPro" id="IPR036412">
    <property type="entry name" value="HAD-like_sf"/>
</dbReference>
<dbReference type="SUPFAM" id="SSF56784">
    <property type="entry name" value="HAD-like"/>
    <property type="match status" value="1"/>
</dbReference>
<comment type="caution">
    <text evidence="2">The sequence shown here is derived from an EMBL/GenBank/DDBJ whole genome shotgun (WGS) entry which is preliminary data.</text>
</comment>
<dbReference type="InterPro" id="IPR023214">
    <property type="entry name" value="HAD_sf"/>
</dbReference>
<dbReference type="AlphaFoldDB" id="A0A202E589"/>
<dbReference type="SFLD" id="SFLDG01129">
    <property type="entry name" value="C1.5:_HAD__Beta-PGM__Phosphata"/>
    <property type="match status" value="1"/>
</dbReference>
<dbReference type="Proteomes" id="UP000196084">
    <property type="component" value="Unassembled WGS sequence"/>
</dbReference>
<protein>
    <submittedName>
        <fullName evidence="2">Hydrolase</fullName>
    </submittedName>
</protein>
<dbReference type="PANTHER" id="PTHR43434:SF1">
    <property type="entry name" value="PHOSPHOGLYCOLATE PHOSPHATASE"/>
    <property type="match status" value="1"/>
</dbReference>
<evidence type="ECO:0000313" key="2">
    <source>
        <dbReference type="EMBL" id="OVE83466.1"/>
    </source>
</evidence>
<dbReference type="GO" id="GO:0006281">
    <property type="term" value="P:DNA repair"/>
    <property type="evidence" value="ECO:0007669"/>
    <property type="project" value="TreeGrafter"/>
</dbReference>
<dbReference type="Gene3D" id="1.10.150.240">
    <property type="entry name" value="Putative phosphatase, domain 2"/>
    <property type="match status" value="1"/>
</dbReference>
<reference evidence="2 3" key="1">
    <citation type="submission" date="2017-02" db="EMBL/GenBank/DDBJ databases">
        <title>Natronthermophilus aegyptiacus gen. nov.,sp. nov., an aerobic, extremely halophilic alkalithermophilic archaeon isolated from the athalassohaline Wadi An Natrun, Egypt.</title>
        <authorList>
            <person name="Zhao B."/>
        </authorList>
    </citation>
    <scope>NUCLEOTIDE SEQUENCE [LARGE SCALE GENOMIC DNA]</scope>
    <source>
        <strain evidence="2 3">CGMCC 1.3597</strain>
    </source>
</reference>
<dbReference type="OrthoDB" id="115864at2157"/>
<dbReference type="EMBL" id="MWPH01000003">
    <property type="protein sequence ID" value="OVE83466.1"/>
    <property type="molecule type" value="Genomic_DNA"/>
</dbReference>
<dbReference type="InterPro" id="IPR006439">
    <property type="entry name" value="HAD-SF_hydro_IA"/>
</dbReference>
<dbReference type="InterPro" id="IPR023198">
    <property type="entry name" value="PGP-like_dom2"/>
</dbReference>
<organism evidence="2 3">
    <name type="scientific">Natronolimnobius baerhuensis</name>
    <dbReference type="NCBI Taxonomy" id="253108"/>
    <lineage>
        <taxon>Archaea</taxon>
        <taxon>Methanobacteriati</taxon>
        <taxon>Methanobacteriota</taxon>
        <taxon>Stenosarchaea group</taxon>
        <taxon>Halobacteria</taxon>
        <taxon>Halobacteriales</taxon>
        <taxon>Natrialbaceae</taxon>
        <taxon>Natronolimnobius</taxon>
    </lineage>
</organism>
<dbReference type="InterPro" id="IPR041492">
    <property type="entry name" value="HAD_2"/>
</dbReference>
<gene>
    <name evidence="2" type="ORF">B2G88_13545</name>
</gene>
<accession>A0A202E589</accession>
<dbReference type="GO" id="GO:0008967">
    <property type="term" value="F:phosphoglycolate phosphatase activity"/>
    <property type="evidence" value="ECO:0007669"/>
    <property type="project" value="TreeGrafter"/>
</dbReference>